<dbReference type="PANTHER" id="PTHR22594">
    <property type="entry name" value="ASPARTYL/LYSYL-TRNA SYNTHETASE"/>
    <property type="match status" value="1"/>
</dbReference>
<dbReference type="InterPro" id="IPR004364">
    <property type="entry name" value="Aa-tRNA-synt_II"/>
</dbReference>
<feature type="binding site" evidence="7">
    <location>
        <position position="219"/>
    </location>
    <ligand>
        <name>L-aspartate</name>
        <dbReference type="ChEBI" id="CHEBI:29991"/>
    </ligand>
</feature>
<dbReference type="SUPFAM" id="SSF55261">
    <property type="entry name" value="GAD domain-like"/>
    <property type="match status" value="1"/>
</dbReference>
<dbReference type="Pfam" id="PF01336">
    <property type="entry name" value="tRNA_anti-codon"/>
    <property type="match status" value="1"/>
</dbReference>
<dbReference type="NCBIfam" id="NF001750">
    <property type="entry name" value="PRK00476.1"/>
    <property type="match status" value="1"/>
</dbReference>
<keyword evidence="6 7" id="KW-0030">Aminoacyl-tRNA synthetase</keyword>
<dbReference type="InterPro" id="IPR004524">
    <property type="entry name" value="Asp-tRNA-ligase_1"/>
</dbReference>
<protein>
    <recommendedName>
        <fullName evidence="7">Aspartate--tRNA ligase</fullName>
        <ecNumber evidence="7">6.1.1.12</ecNumber>
    </recommendedName>
    <alternativeName>
        <fullName evidence="7">Aspartyl-tRNA synthetase</fullName>
        <shortName evidence="7">AspRS</shortName>
    </alternativeName>
</protein>
<dbReference type="EMBL" id="SRSF01000011">
    <property type="protein sequence ID" value="THH35557.1"/>
    <property type="molecule type" value="Genomic_DNA"/>
</dbReference>
<dbReference type="GO" id="GO:0004815">
    <property type="term" value="F:aspartate-tRNA ligase activity"/>
    <property type="evidence" value="ECO:0007669"/>
    <property type="project" value="UniProtKB-UniRule"/>
</dbReference>
<comment type="subcellular location">
    <subcellularLocation>
        <location evidence="7">Cytoplasm</location>
    </subcellularLocation>
</comment>
<sequence length="585" mass="66331">MFRTHNCGELRLNDAGQEVTLSGWVQAGRDFGGLTFVDLRDRYGITQVVFDSDDDAALTERARKLGREWVVQVTGTVRERTNKNPNRPTGDVEILARDLQVLNKSKVPPFTIEDESDGGDDLRMRYRYLDLRRSPLQRNLLFRSKLALAVRAYLSGQDFIEVETPNLIKSTPEGARDFVVPSRLNEGQFYALPQSPQTFKQLLMVAGYDRYFQIVKCFRDEDLRADRQPEFTQIDCEMAFVTQEDVLNTFEGLTRHLFREVKNIELGEFPRMPYDEAVRRYGSDKPDLRFGMELIDLNAVAQGRGFQVFDAAELVVGIRVPGKADLSRKQLDALTDWVKRPQVGAKGLVYVKCNDDGSFKSSVDKFFDQDALANWAQSAGAEKGDLLLVLSGEAEKTRTQMGTLRLHVAAEYDMIPAGEFKPLWVVDFPLLEWDEESNRFHAMHHPFTSPKREEVERMLTGDHETMKSLKADAYDLVINGAEIGGGSVRIYDRGLQEKNFQLLGFTPEEAEEQFGFLMGAFEYGAPPHAGIAFGFDRLCAVMNGQSSIRDFIAFPKNNQGRDVMIDAPSRIDTDQLRELNLKLDL</sequence>
<dbReference type="GO" id="GO:0005737">
    <property type="term" value="C:cytoplasm"/>
    <property type="evidence" value="ECO:0007669"/>
    <property type="project" value="UniProtKB-SubCell"/>
</dbReference>
<dbReference type="CDD" id="cd00777">
    <property type="entry name" value="AspRS_core"/>
    <property type="match status" value="1"/>
</dbReference>
<dbReference type="Pfam" id="PF02938">
    <property type="entry name" value="GAD"/>
    <property type="match status" value="1"/>
</dbReference>
<dbReference type="SUPFAM" id="SSF50249">
    <property type="entry name" value="Nucleic acid-binding proteins"/>
    <property type="match status" value="1"/>
</dbReference>
<dbReference type="InterPro" id="IPR006195">
    <property type="entry name" value="aa-tRNA-synth_II"/>
</dbReference>
<keyword evidence="2 7" id="KW-0436">Ligase</keyword>
<dbReference type="InterPro" id="IPR004365">
    <property type="entry name" value="NA-bd_OB_tRNA"/>
</dbReference>
<feature type="binding site" evidence="7">
    <location>
        <position position="173"/>
    </location>
    <ligand>
        <name>L-aspartate</name>
        <dbReference type="ChEBI" id="CHEBI:29991"/>
    </ligand>
</feature>
<dbReference type="InterPro" id="IPR002312">
    <property type="entry name" value="Asp/Asn-tRNA-synth_IIb"/>
</dbReference>
<feature type="binding site" evidence="7">
    <location>
        <position position="444"/>
    </location>
    <ligand>
        <name>L-aspartate</name>
        <dbReference type="ChEBI" id="CHEBI:29991"/>
    </ligand>
</feature>
<feature type="binding site" evidence="7">
    <location>
        <position position="489"/>
    </location>
    <ligand>
        <name>L-aspartate</name>
        <dbReference type="ChEBI" id="CHEBI:29991"/>
    </ligand>
</feature>
<feature type="region of interest" description="Aspartate" evidence="7">
    <location>
        <begin position="197"/>
        <end position="200"/>
    </location>
</feature>
<dbReference type="PRINTS" id="PR01042">
    <property type="entry name" value="TRNASYNTHASP"/>
</dbReference>
<comment type="caution">
    <text evidence="9">The sequence shown here is derived from an EMBL/GenBank/DDBJ whole genome shotgun (WGS) entry which is preliminary data.</text>
</comment>
<dbReference type="SUPFAM" id="SSF55681">
    <property type="entry name" value="Class II aaRS and biotin synthetases"/>
    <property type="match status" value="1"/>
</dbReference>
<dbReference type="OrthoDB" id="9802326at2"/>
<evidence type="ECO:0000259" key="8">
    <source>
        <dbReference type="PROSITE" id="PS50862"/>
    </source>
</evidence>
<dbReference type="InterPro" id="IPR004115">
    <property type="entry name" value="GAD-like_sf"/>
</dbReference>
<feature type="binding site" evidence="7">
    <location>
        <position position="482"/>
    </location>
    <ligand>
        <name>ATP</name>
        <dbReference type="ChEBI" id="CHEBI:30616"/>
    </ligand>
</feature>
<dbReference type="HAMAP" id="MF_00044">
    <property type="entry name" value="Asp_tRNA_synth_type1"/>
    <property type="match status" value="1"/>
</dbReference>
<evidence type="ECO:0000256" key="3">
    <source>
        <dbReference type="ARBA" id="ARBA00022741"/>
    </source>
</evidence>
<dbReference type="PROSITE" id="PS50862">
    <property type="entry name" value="AA_TRNA_LIGASE_II"/>
    <property type="match status" value="1"/>
</dbReference>
<keyword evidence="10" id="KW-1185">Reference proteome</keyword>
<gene>
    <name evidence="7 9" type="primary">aspS</name>
    <name evidence="9" type="ORF">E4021_15820</name>
</gene>
<dbReference type="GO" id="GO:0006422">
    <property type="term" value="P:aspartyl-tRNA aminoacylation"/>
    <property type="evidence" value="ECO:0007669"/>
    <property type="project" value="UniProtKB-UniRule"/>
</dbReference>
<feature type="binding site" evidence="7">
    <location>
        <begin position="534"/>
        <end position="537"/>
    </location>
    <ligand>
        <name>ATP</name>
        <dbReference type="ChEBI" id="CHEBI:30616"/>
    </ligand>
</feature>
<reference evidence="9 10" key="1">
    <citation type="submission" date="2019-04" db="EMBL/GenBank/DDBJ databases">
        <title>Lewinella litorea sp. nov., isolated from a marine sand.</title>
        <authorList>
            <person name="Yoon J.-H."/>
        </authorList>
    </citation>
    <scope>NUCLEOTIDE SEQUENCE [LARGE SCALE GENOMIC DNA]</scope>
    <source>
        <strain evidence="9 10">HSMS-39</strain>
    </source>
</reference>
<comment type="caution">
    <text evidence="7">Lacks conserved residue(s) required for the propagation of feature annotation.</text>
</comment>
<proteinExistence type="inferred from homology"/>
<evidence type="ECO:0000256" key="6">
    <source>
        <dbReference type="ARBA" id="ARBA00023146"/>
    </source>
</evidence>
<comment type="subunit">
    <text evidence="7">Homodimer.</text>
</comment>
<evidence type="ECO:0000256" key="5">
    <source>
        <dbReference type="ARBA" id="ARBA00022917"/>
    </source>
</evidence>
<comment type="similarity">
    <text evidence="1 7">Belongs to the class-II aminoacyl-tRNA synthetase family. Type 1 subfamily.</text>
</comment>
<dbReference type="Gene3D" id="3.30.1360.30">
    <property type="entry name" value="GAD-like domain"/>
    <property type="match status" value="1"/>
</dbReference>
<dbReference type="AlphaFoldDB" id="A0A4S4NAT2"/>
<dbReference type="CDD" id="cd04317">
    <property type="entry name" value="EcAspRS_like_N"/>
    <property type="match status" value="1"/>
</dbReference>
<dbReference type="InterPro" id="IPR045864">
    <property type="entry name" value="aa-tRNA-synth_II/BPL/LPL"/>
</dbReference>
<dbReference type="InterPro" id="IPR012340">
    <property type="entry name" value="NA-bd_OB-fold"/>
</dbReference>
<comment type="catalytic activity">
    <reaction evidence="7">
        <text>tRNA(Asp) + L-aspartate + ATP = L-aspartyl-tRNA(Asp) + AMP + diphosphate</text>
        <dbReference type="Rhea" id="RHEA:19649"/>
        <dbReference type="Rhea" id="RHEA-COMP:9660"/>
        <dbReference type="Rhea" id="RHEA-COMP:9678"/>
        <dbReference type="ChEBI" id="CHEBI:29991"/>
        <dbReference type="ChEBI" id="CHEBI:30616"/>
        <dbReference type="ChEBI" id="CHEBI:33019"/>
        <dbReference type="ChEBI" id="CHEBI:78442"/>
        <dbReference type="ChEBI" id="CHEBI:78516"/>
        <dbReference type="ChEBI" id="CHEBI:456215"/>
        <dbReference type="EC" id="6.1.1.12"/>
    </reaction>
</comment>
<keyword evidence="4 7" id="KW-0067">ATP-binding</keyword>
<evidence type="ECO:0000313" key="9">
    <source>
        <dbReference type="EMBL" id="THH35557.1"/>
    </source>
</evidence>
<name>A0A4S4NAT2_9BACT</name>
<dbReference type="GO" id="GO:0003676">
    <property type="term" value="F:nucleic acid binding"/>
    <property type="evidence" value="ECO:0007669"/>
    <property type="project" value="InterPro"/>
</dbReference>
<keyword evidence="5 7" id="KW-0648">Protein biosynthesis</keyword>
<keyword evidence="3 7" id="KW-0547">Nucleotide-binding</keyword>
<dbReference type="PANTHER" id="PTHR22594:SF5">
    <property type="entry name" value="ASPARTATE--TRNA LIGASE, MITOCHONDRIAL"/>
    <property type="match status" value="1"/>
</dbReference>
<dbReference type="InterPro" id="IPR047090">
    <property type="entry name" value="AspRS_core"/>
</dbReference>
<accession>A0A4S4NAT2</accession>
<dbReference type="InterPro" id="IPR029351">
    <property type="entry name" value="GAD_dom"/>
</dbReference>
<feature type="binding site" evidence="7">
    <location>
        <begin position="219"/>
        <end position="221"/>
    </location>
    <ligand>
        <name>ATP</name>
        <dbReference type="ChEBI" id="CHEBI:30616"/>
    </ligand>
</feature>
<evidence type="ECO:0000313" key="10">
    <source>
        <dbReference type="Proteomes" id="UP000308528"/>
    </source>
</evidence>
<dbReference type="RefSeq" id="WP_136460355.1">
    <property type="nucleotide sequence ID" value="NZ_SRSF01000011.1"/>
</dbReference>
<feature type="domain" description="Aminoacyl-transfer RNA synthetases class-II family profile" evidence="8">
    <location>
        <begin position="143"/>
        <end position="555"/>
    </location>
</feature>
<comment type="function">
    <text evidence="7">Catalyzes the attachment of L-aspartate to tRNA(Asp) in a two-step reaction: L-aspartate is first activated by ATP to form Asp-AMP and then transferred to the acceptor end of tRNA(Asp).</text>
</comment>
<dbReference type="GO" id="GO:0005524">
    <property type="term" value="F:ATP binding"/>
    <property type="evidence" value="ECO:0007669"/>
    <property type="project" value="UniProtKB-UniRule"/>
</dbReference>
<dbReference type="InterPro" id="IPR047089">
    <property type="entry name" value="Asp-tRNA-ligase_1_N"/>
</dbReference>
<dbReference type="Proteomes" id="UP000308528">
    <property type="component" value="Unassembled WGS sequence"/>
</dbReference>
<evidence type="ECO:0000256" key="1">
    <source>
        <dbReference type="ARBA" id="ARBA00006303"/>
    </source>
</evidence>
<organism evidence="9 10">
    <name type="scientific">Neolewinella litorea</name>
    <dbReference type="NCBI Taxonomy" id="2562452"/>
    <lineage>
        <taxon>Bacteria</taxon>
        <taxon>Pseudomonadati</taxon>
        <taxon>Bacteroidota</taxon>
        <taxon>Saprospiria</taxon>
        <taxon>Saprospirales</taxon>
        <taxon>Lewinellaceae</taxon>
        <taxon>Neolewinella</taxon>
    </lineage>
</organism>
<evidence type="ECO:0000256" key="4">
    <source>
        <dbReference type="ARBA" id="ARBA00022840"/>
    </source>
</evidence>
<evidence type="ECO:0000256" key="7">
    <source>
        <dbReference type="HAMAP-Rule" id="MF_00044"/>
    </source>
</evidence>
<dbReference type="Gene3D" id="2.40.50.140">
    <property type="entry name" value="Nucleic acid-binding proteins"/>
    <property type="match status" value="1"/>
</dbReference>
<dbReference type="NCBIfam" id="TIGR00459">
    <property type="entry name" value="aspS_bact"/>
    <property type="match status" value="1"/>
</dbReference>
<dbReference type="Pfam" id="PF00152">
    <property type="entry name" value="tRNA-synt_2"/>
    <property type="match status" value="1"/>
</dbReference>
<dbReference type="Gene3D" id="3.30.930.10">
    <property type="entry name" value="Bira Bifunctional Protein, Domain 2"/>
    <property type="match status" value="1"/>
</dbReference>
<dbReference type="EC" id="6.1.1.12" evidence="7"/>
<keyword evidence="7" id="KW-0963">Cytoplasm</keyword>
<evidence type="ECO:0000256" key="2">
    <source>
        <dbReference type="ARBA" id="ARBA00022598"/>
    </source>
</evidence>
<feature type="binding site" evidence="7">
    <location>
        <position position="228"/>
    </location>
    <ligand>
        <name>ATP</name>
        <dbReference type="ChEBI" id="CHEBI:30616"/>
    </ligand>
</feature>